<evidence type="ECO:0000313" key="2">
    <source>
        <dbReference type="EMBL" id="KZV55158.1"/>
    </source>
</evidence>
<sequence length="355" mass="40393">MDQQMREFRVTSCWFGKTVEEVERRRFVKLKRCVLEPAARGLRCRLKKSIRQRFAFTLKDSADGLCDDLKPADSHSYRESAGTSLKDNQQEQAKAQGLMWKKTCCSKIFEGRPRDRGAVIARTNTNTPSKCWIRTMILVDGVWVVESCSYHWVKIPKPIVHNEVPRKMSYEDTLPARLDAQSEDIRHIGDSHNDVLSRLTTLDKGLRDALLQQGEDLRKLIQNVRQDGRTLDDVQTLRFNEFRKGFLAHSAAVTADSMDFLKEFRALNAKVTSLDEQGEVSSSRPQPPPDDQNRGSGNTGGDNVRTTDIFDRVSGSMSREGRGRGRSGGNRSDYSKIRRYDSGGTLRRSFEDWLG</sequence>
<reference evidence="2 3" key="1">
    <citation type="journal article" date="2015" name="Proc. Natl. Acad. Sci. U.S.A.">
        <title>The resurrection genome of Boea hygrometrica: A blueprint for survival of dehydration.</title>
        <authorList>
            <person name="Xiao L."/>
            <person name="Yang G."/>
            <person name="Zhang L."/>
            <person name="Yang X."/>
            <person name="Zhao S."/>
            <person name="Ji Z."/>
            <person name="Zhou Q."/>
            <person name="Hu M."/>
            <person name="Wang Y."/>
            <person name="Chen M."/>
            <person name="Xu Y."/>
            <person name="Jin H."/>
            <person name="Xiao X."/>
            <person name="Hu G."/>
            <person name="Bao F."/>
            <person name="Hu Y."/>
            <person name="Wan P."/>
            <person name="Li L."/>
            <person name="Deng X."/>
            <person name="Kuang T."/>
            <person name="Xiang C."/>
            <person name="Zhu J.K."/>
            <person name="Oliver M.J."/>
            <person name="He Y."/>
        </authorList>
    </citation>
    <scope>NUCLEOTIDE SEQUENCE [LARGE SCALE GENOMIC DNA]</scope>
    <source>
        <strain evidence="3">cv. XS01</strain>
    </source>
</reference>
<proteinExistence type="predicted"/>
<accession>A0A2Z7DCS6</accession>
<feature type="compositionally biased region" description="Polar residues" evidence="1">
    <location>
        <begin position="273"/>
        <end position="284"/>
    </location>
</feature>
<feature type="region of interest" description="Disordered" evidence="1">
    <location>
        <begin position="273"/>
        <end position="338"/>
    </location>
</feature>
<organism evidence="2 3">
    <name type="scientific">Dorcoceras hygrometricum</name>
    <dbReference type="NCBI Taxonomy" id="472368"/>
    <lineage>
        <taxon>Eukaryota</taxon>
        <taxon>Viridiplantae</taxon>
        <taxon>Streptophyta</taxon>
        <taxon>Embryophyta</taxon>
        <taxon>Tracheophyta</taxon>
        <taxon>Spermatophyta</taxon>
        <taxon>Magnoliopsida</taxon>
        <taxon>eudicotyledons</taxon>
        <taxon>Gunneridae</taxon>
        <taxon>Pentapetalae</taxon>
        <taxon>asterids</taxon>
        <taxon>lamiids</taxon>
        <taxon>Lamiales</taxon>
        <taxon>Gesneriaceae</taxon>
        <taxon>Didymocarpoideae</taxon>
        <taxon>Trichosporeae</taxon>
        <taxon>Loxocarpinae</taxon>
        <taxon>Dorcoceras</taxon>
    </lineage>
</organism>
<dbReference type="EMBL" id="KQ988999">
    <property type="protein sequence ID" value="KZV55158.1"/>
    <property type="molecule type" value="Genomic_DNA"/>
</dbReference>
<evidence type="ECO:0000256" key="1">
    <source>
        <dbReference type="SAM" id="MobiDB-lite"/>
    </source>
</evidence>
<keyword evidence="3" id="KW-1185">Reference proteome</keyword>
<dbReference type="AlphaFoldDB" id="A0A2Z7DCS6"/>
<evidence type="ECO:0000313" key="3">
    <source>
        <dbReference type="Proteomes" id="UP000250235"/>
    </source>
</evidence>
<dbReference type="Proteomes" id="UP000250235">
    <property type="component" value="Unassembled WGS sequence"/>
</dbReference>
<protein>
    <submittedName>
        <fullName evidence="2">Uncharacterized protein</fullName>
    </submittedName>
</protein>
<gene>
    <name evidence="2" type="ORF">F511_27507</name>
</gene>
<name>A0A2Z7DCS6_9LAMI</name>